<dbReference type="AlphaFoldDB" id="A0A923FFJ9"/>
<proteinExistence type="predicted"/>
<organism evidence="1">
    <name type="scientific">Pseudomonas zanjanensis</name>
    <dbReference type="NCBI Taxonomy" id="2745496"/>
    <lineage>
        <taxon>Bacteria</taxon>
        <taxon>Pseudomonadati</taxon>
        <taxon>Pseudomonadota</taxon>
        <taxon>Gammaproteobacteria</taxon>
        <taxon>Pseudomonadales</taxon>
        <taxon>Pseudomonadaceae</taxon>
        <taxon>Pseudomonas</taxon>
    </lineage>
</organism>
<reference evidence="1 3" key="1">
    <citation type="journal article" date="2020" name="Microorganisms">
        <title>Reliable Identification of Environmental Pseudomonas Isolates Using the rpoD Gene.</title>
        <authorList>
            <consortium name="The Broad Institute Genome Sequencing Platform"/>
            <person name="Girard L."/>
            <person name="Lood C."/>
            <person name="Rokni-Zadeh H."/>
            <person name="van Noort V."/>
            <person name="Lavigne R."/>
            <person name="De Mot R."/>
        </authorList>
    </citation>
    <scope>NUCLEOTIDE SEQUENCE</scope>
    <source>
        <strain evidence="1 3">SWRI12</strain>
    </source>
</reference>
<gene>
    <name evidence="2" type="ORF">HU715_006655</name>
    <name evidence="1" type="ORF">HU715_17410</name>
</gene>
<dbReference type="EMBL" id="JABWRB020000001">
    <property type="protein sequence ID" value="MBV4495033.1"/>
    <property type="molecule type" value="Genomic_DNA"/>
</dbReference>
<accession>A0A923FFJ9</accession>
<dbReference type="EMBL" id="JABWRB010000022">
    <property type="protein sequence ID" value="MBC3391438.1"/>
    <property type="molecule type" value="Genomic_DNA"/>
</dbReference>
<keyword evidence="3" id="KW-1185">Reference proteome</keyword>
<dbReference type="Proteomes" id="UP000636518">
    <property type="component" value="Unassembled WGS sequence"/>
</dbReference>
<sequence>MTERSEAKTVGHTPFHYCSDRPLFRVNGGVPLTK</sequence>
<dbReference type="InterPro" id="IPR021427">
    <property type="entry name" value="DUF3077"/>
</dbReference>
<evidence type="ECO:0000313" key="2">
    <source>
        <dbReference type="EMBL" id="MBV4495033.1"/>
    </source>
</evidence>
<reference evidence="1" key="2">
    <citation type="submission" date="2020-07" db="EMBL/GenBank/DDBJ databases">
        <authorList>
            <person name="Lood C."/>
            <person name="Girard L."/>
        </authorList>
    </citation>
    <scope>NUCLEOTIDE SEQUENCE</scope>
    <source>
        <strain evidence="1">SWRI12</strain>
    </source>
</reference>
<comment type="caution">
    <text evidence="1">The sequence shown here is derived from an EMBL/GenBank/DDBJ whole genome shotgun (WGS) entry which is preliminary data.</text>
</comment>
<dbReference type="Pfam" id="PF11275">
    <property type="entry name" value="DUF3077"/>
    <property type="match status" value="1"/>
</dbReference>
<name>A0A923FFJ9_9PSED</name>
<evidence type="ECO:0000313" key="3">
    <source>
        <dbReference type="Proteomes" id="UP000636518"/>
    </source>
</evidence>
<evidence type="ECO:0000313" key="1">
    <source>
        <dbReference type="EMBL" id="MBC3391438.1"/>
    </source>
</evidence>
<protein>
    <submittedName>
        <fullName evidence="1">DUF3077 domain-containing protein</fullName>
    </submittedName>
</protein>
<reference evidence="2" key="3">
    <citation type="submission" date="2021-06" db="EMBL/GenBank/DDBJ databases">
        <title>Updating the genus Pseudomonas: Description of 43 new species and partition of the Pseudomonas putida group.</title>
        <authorList>
            <person name="Girard L."/>
            <person name="Lood C."/>
            <person name="Vandamme P."/>
            <person name="Rokni-Zadeh H."/>
            <person name="Van Noort V."/>
            <person name="Hofte M."/>
            <person name="Lavigne R."/>
            <person name="De Mot R."/>
        </authorList>
    </citation>
    <scope>NUCLEOTIDE SEQUENCE</scope>
    <source>
        <strain evidence="2">SWRI12</strain>
    </source>
</reference>